<evidence type="ECO:0000313" key="1">
    <source>
        <dbReference type="EMBL" id="JAE30060.1"/>
    </source>
</evidence>
<name>A0A0A9GYH7_ARUDO</name>
<reference evidence="1" key="1">
    <citation type="submission" date="2014-09" db="EMBL/GenBank/DDBJ databases">
        <authorList>
            <person name="Magalhaes I.L.F."/>
            <person name="Oliveira U."/>
            <person name="Santos F.R."/>
            <person name="Vidigal T.H.D.A."/>
            <person name="Brescovit A.D."/>
            <person name="Santos A.J."/>
        </authorList>
    </citation>
    <scope>NUCLEOTIDE SEQUENCE</scope>
    <source>
        <tissue evidence="1">Shoot tissue taken approximately 20 cm above the soil surface</tissue>
    </source>
</reference>
<organism evidence="1">
    <name type="scientific">Arundo donax</name>
    <name type="common">Giant reed</name>
    <name type="synonym">Donax arundinaceus</name>
    <dbReference type="NCBI Taxonomy" id="35708"/>
    <lineage>
        <taxon>Eukaryota</taxon>
        <taxon>Viridiplantae</taxon>
        <taxon>Streptophyta</taxon>
        <taxon>Embryophyta</taxon>
        <taxon>Tracheophyta</taxon>
        <taxon>Spermatophyta</taxon>
        <taxon>Magnoliopsida</taxon>
        <taxon>Liliopsida</taxon>
        <taxon>Poales</taxon>
        <taxon>Poaceae</taxon>
        <taxon>PACMAD clade</taxon>
        <taxon>Arundinoideae</taxon>
        <taxon>Arundineae</taxon>
        <taxon>Arundo</taxon>
    </lineage>
</organism>
<sequence length="15" mass="1821">MAYLREFGFTTMQIL</sequence>
<protein>
    <submittedName>
        <fullName evidence="1">Uncharacterized protein</fullName>
    </submittedName>
</protein>
<proteinExistence type="predicted"/>
<dbReference type="EMBL" id="GBRH01167836">
    <property type="protein sequence ID" value="JAE30060.1"/>
    <property type="molecule type" value="Transcribed_RNA"/>
</dbReference>
<reference evidence="1" key="2">
    <citation type="journal article" date="2015" name="Data Brief">
        <title>Shoot transcriptome of the giant reed, Arundo donax.</title>
        <authorList>
            <person name="Barrero R.A."/>
            <person name="Guerrero F.D."/>
            <person name="Moolhuijzen P."/>
            <person name="Goolsby J.A."/>
            <person name="Tidwell J."/>
            <person name="Bellgard S.E."/>
            <person name="Bellgard M.I."/>
        </authorList>
    </citation>
    <scope>NUCLEOTIDE SEQUENCE</scope>
    <source>
        <tissue evidence="1">Shoot tissue taken approximately 20 cm above the soil surface</tissue>
    </source>
</reference>
<accession>A0A0A9GYH7</accession>